<proteinExistence type="predicted"/>
<name>A0A8X7V2V1_BRACI</name>
<dbReference type="AlphaFoldDB" id="A0A8X7V2V1"/>
<evidence type="ECO:0000313" key="1">
    <source>
        <dbReference type="EMBL" id="KAG2299086.1"/>
    </source>
</evidence>
<dbReference type="EMBL" id="JAAMPC010000008">
    <property type="protein sequence ID" value="KAG2299086.1"/>
    <property type="molecule type" value="Genomic_DNA"/>
</dbReference>
<comment type="caution">
    <text evidence="1">The sequence shown here is derived from an EMBL/GenBank/DDBJ whole genome shotgun (WGS) entry which is preliminary data.</text>
</comment>
<accession>A0A8X7V2V1</accession>
<gene>
    <name evidence="1" type="ORF">Bca52824_035558</name>
</gene>
<sequence>MRLRKYLQISEEKLMRICSSARMEEIIMNAESVVRNEIDQPVIEENGIQSETDSFDEMDVLTQGGEEIIRLSQMTNASSEQDNLTLAIGDERFGTAEGGWAFCDGDDYQMLDMVI</sequence>
<protein>
    <submittedName>
        <fullName evidence="1">Uncharacterized protein</fullName>
    </submittedName>
</protein>
<keyword evidence="2" id="KW-1185">Reference proteome</keyword>
<evidence type="ECO:0000313" key="2">
    <source>
        <dbReference type="Proteomes" id="UP000886595"/>
    </source>
</evidence>
<dbReference type="Proteomes" id="UP000886595">
    <property type="component" value="Unassembled WGS sequence"/>
</dbReference>
<organism evidence="1 2">
    <name type="scientific">Brassica carinata</name>
    <name type="common">Ethiopian mustard</name>
    <name type="synonym">Abyssinian cabbage</name>
    <dbReference type="NCBI Taxonomy" id="52824"/>
    <lineage>
        <taxon>Eukaryota</taxon>
        <taxon>Viridiplantae</taxon>
        <taxon>Streptophyta</taxon>
        <taxon>Embryophyta</taxon>
        <taxon>Tracheophyta</taxon>
        <taxon>Spermatophyta</taxon>
        <taxon>Magnoliopsida</taxon>
        <taxon>eudicotyledons</taxon>
        <taxon>Gunneridae</taxon>
        <taxon>Pentapetalae</taxon>
        <taxon>rosids</taxon>
        <taxon>malvids</taxon>
        <taxon>Brassicales</taxon>
        <taxon>Brassicaceae</taxon>
        <taxon>Brassiceae</taxon>
        <taxon>Brassica</taxon>
    </lineage>
</organism>
<reference evidence="1 2" key="1">
    <citation type="submission" date="2020-02" db="EMBL/GenBank/DDBJ databases">
        <authorList>
            <person name="Ma Q."/>
            <person name="Huang Y."/>
            <person name="Song X."/>
            <person name="Pei D."/>
        </authorList>
    </citation>
    <scope>NUCLEOTIDE SEQUENCE [LARGE SCALE GENOMIC DNA]</scope>
    <source>
        <strain evidence="1">Sxm20200214</strain>
        <tissue evidence="1">Leaf</tissue>
    </source>
</reference>